<dbReference type="EMBL" id="KN831780">
    <property type="protein sequence ID" value="KIM41459.1"/>
    <property type="molecule type" value="Genomic_DNA"/>
</dbReference>
<protein>
    <submittedName>
        <fullName evidence="1">Uncharacterized protein</fullName>
    </submittedName>
</protein>
<name>A0A0C3CB66_HEBCY</name>
<reference evidence="1 2" key="1">
    <citation type="submission" date="2014-04" db="EMBL/GenBank/DDBJ databases">
        <authorList>
            <consortium name="DOE Joint Genome Institute"/>
            <person name="Kuo A."/>
            <person name="Gay G."/>
            <person name="Dore J."/>
            <person name="Kohler A."/>
            <person name="Nagy L.G."/>
            <person name="Floudas D."/>
            <person name="Copeland A."/>
            <person name="Barry K.W."/>
            <person name="Cichocki N."/>
            <person name="Veneault-Fourrey C."/>
            <person name="LaButti K."/>
            <person name="Lindquist E.A."/>
            <person name="Lipzen A."/>
            <person name="Lundell T."/>
            <person name="Morin E."/>
            <person name="Murat C."/>
            <person name="Sun H."/>
            <person name="Tunlid A."/>
            <person name="Henrissat B."/>
            <person name="Grigoriev I.V."/>
            <person name="Hibbett D.S."/>
            <person name="Martin F."/>
            <person name="Nordberg H.P."/>
            <person name="Cantor M.N."/>
            <person name="Hua S.X."/>
        </authorList>
    </citation>
    <scope>NUCLEOTIDE SEQUENCE [LARGE SCALE GENOMIC DNA]</scope>
    <source>
        <strain evidence="2">h7</strain>
    </source>
</reference>
<evidence type="ECO:0000313" key="2">
    <source>
        <dbReference type="Proteomes" id="UP000053424"/>
    </source>
</evidence>
<gene>
    <name evidence="1" type="ORF">M413DRAFT_149149</name>
</gene>
<dbReference type="Proteomes" id="UP000053424">
    <property type="component" value="Unassembled WGS sequence"/>
</dbReference>
<organism evidence="1 2">
    <name type="scientific">Hebeloma cylindrosporum</name>
    <dbReference type="NCBI Taxonomy" id="76867"/>
    <lineage>
        <taxon>Eukaryota</taxon>
        <taxon>Fungi</taxon>
        <taxon>Dikarya</taxon>
        <taxon>Basidiomycota</taxon>
        <taxon>Agaricomycotina</taxon>
        <taxon>Agaricomycetes</taxon>
        <taxon>Agaricomycetidae</taxon>
        <taxon>Agaricales</taxon>
        <taxon>Agaricineae</taxon>
        <taxon>Hymenogastraceae</taxon>
        <taxon>Hebeloma</taxon>
    </lineage>
</organism>
<sequence>MSSTNNKRYDIPVYGLVSISAYIAVLEYQYTYDEEPERMNDYLVKSVRLCKTRDPSKHEYACLEVHGPGGPYNVGLERLRGWLVRKEDVRRNGDAAQSTENNQLVRALRACSLAHLGGGSFARRHCHLLPPLLTSSMGHTSQAI</sequence>
<evidence type="ECO:0000313" key="1">
    <source>
        <dbReference type="EMBL" id="KIM41459.1"/>
    </source>
</evidence>
<accession>A0A0C3CB66</accession>
<proteinExistence type="predicted"/>
<reference evidence="2" key="2">
    <citation type="submission" date="2015-01" db="EMBL/GenBank/DDBJ databases">
        <title>Evolutionary Origins and Diversification of the Mycorrhizal Mutualists.</title>
        <authorList>
            <consortium name="DOE Joint Genome Institute"/>
            <consortium name="Mycorrhizal Genomics Consortium"/>
            <person name="Kohler A."/>
            <person name="Kuo A."/>
            <person name="Nagy L.G."/>
            <person name="Floudas D."/>
            <person name="Copeland A."/>
            <person name="Barry K.W."/>
            <person name="Cichocki N."/>
            <person name="Veneault-Fourrey C."/>
            <person name="LaButti K."/>
            <person name="Lindquist E.A."/>
            <person name="Lipzen A."/>
            <person name="Lundell T."/>
            <person name="Morin E."/>
            <person name="Murat C."/>
            <person name="Riley R."/>
            <person name="Ohm R."/>
            <person name="Sun H."/>
            <person name="Tunlid A."/>
            <person name="Henrissat B."/>
            <person name="Grigoriev I.V."/>
            <person name="Hibbett D.S."/>
            <person name="Martin F."/>
        </authorList>
    </citation>
    <scope>NUCLEOTIDE SEQUENCE [LARGE SCALE GENOMIC DNA]</scope>
    <source>
        <strain evidence="2">h7</strain>
    </source>
</reference>
<dbReference type="HOGENOM" id="CLU_1796698_0_0_1"/>
<dbReference type="AlphaFoldDB" id="A0A0C3CB66"/>
<keyword evidence="2" id="KW-1185">Reference proteome</keyword>